<dbReference type="RefSeq" id="WP_012507108.1">
    <property type="nucleotide sequence ID" value="NC_011060.1"/>
</dbReference>
<dbReference type="GO" id="GO:0016787">
    <property type="term" value="F:hydrolase activity"/>
    <property type="evidence" value="ECO:0007669"/>
    <property type="project" value="UniProtKB-KW"/>
</dbReference>
<evidence type="ECO:0000313" key="4">
    <source>
        <dbReference type="EMBL" id="ACF42612.1"/>
    </source>
</evidence>
<proteinExistence type="predicted"/>
<dbReference type="Gene3D" id="3.30.870.10">
    <property type="entry name" value="Endonuclease Chain A"/>
    <property type="match status" value="1"/>
</dbReference>
<keyword evidence="4" id="KW-0547">Nucleotide-binding</keyword>
<dbReference type="InterPro" id="IPR049952">
    <property type="entry name" value="PhospholipD-like_anti-phage"/>
</dbReference>
<dbReference type="InterPro" id="IPR027417">
    <property type="entry name" value="P-loop_NTPase"/>
</dbReference>
<dbReference type="PANTHER" id="PTHR45766:SF6">
    <property type="entry name" value="SWI_SNF-RELATED MATRIX-ASSOCIATED ACTIN-DEPENDENT REGULATOR OF CHROMATIN SUBFAMILY A-LIKE PROTEIN 1"/>
    <property type="match status" value="1"/>
</dbReference>
<dbReference type="NCBIfam" id="NF042964">
    <property type="entry name" value="phospholipD_antiphage"/>
    <property type="match status" value="1"/>
</dbReference>
<dbReference type="InterPro" id="IPR025202">
    <property type="entry name" value="PLD-like_dom"/>
</dbReference>
<dbReference type="PROSITE" id="PS51194">
    <property type="entry name" value="HELICASE_CTER"/>
    <property type="match status" value="1"/>
</dbReference>
<dbReference type="HOGENOM" id="CLU_006296_0_0_10"/>
<accession>B4SBT7</accession>
<dbReference type="Pfam" id="PF00176">
    <property type="entry name" value="SNF2-rel_dom"/>
    <property type="match status" value="1"/>
</dbReference>
<keyword evidence="4" id="KW-0067">ATP-binding</keyword>
<dbReference type="InterPro" id="IPR014001">
    <property type="entry name" value="Helicase_ATP-bd"/>
</dbReference>
<gene>
    <name evidence="4" type="ordered locus">Ppha_0278</name>
</gene>
<dbReference type="AlphaFoldDB" id="B4SBT7"/>
<dbReference type="Pfam" id="PF13091">
    <property type="entry name" value="PLDc_2"/>
    <property type="match status" value="1"/>
</dbReference>
<dbReference type="CDD" id="cd09179">
    <property type="entry name" value="PLDc_N_DEXD_a"/>
    <property type="match status" value="1"/>
</dbReference>
<dbReference type="GO" id="GO:0004386">
    <property type="term" value="F:helicase activity"/>
    <property type="evidence" value="ECO:0007669"/>
    <property type="project" value="UniProtKB-KW"/>
</dbReference>
<dbReference type="CDD" id="cd18793">
    <property type="entry name" value="SF2_C_SNF"/>
    <property type="match status" value="1"/>
</dbReference>
<feature type="domain" description="Helicase C-terminal" evidence="3">
    <location>
        <begin position="679"/>
        <end position="850"/>
    </location>
</feature>
<dbReference type="SMART" id="SM00487">
    <property type="entry name" value="DEXDc"/>
    <property type="match status" value="1"/>
</dbReference>
<dbReference type="PANTHER" id="PTHR45766">
    <property type="entry name" value="DNA ANNEALING HELICASE AND ENDONUCLEASE ZRANB3 FAMILY MEMBER"/>
    <property type="match status" value="1"/>
</dbReference>
<dbReference type="Gene3D" id="3.40.50.10810">
    <property type="entry name" value="Tandem AAA-ATPase domain"/>
    <property type="match status" value="1"/>
</dbReference>
<keyword evidence="1" id="KW-0378">Hydrolase</keyword>
<dbReference type="STRING" id="324925.Ppha_0278"/>
<protein>
    <submittedName>
        <fullName evidence="4">Helicase domain protein</fullName>
    </submittedName>
</protein>
<evidence type="ECO:0000313" key="5">
    <source>
        <dbReference type="Proteomes" id="UP000002724"/>
    </source>
</evidence>
<sequence length="915" mass="103741">MGDIRRFSSLRERLDHVFLAEKLHNARSYKRIAGYFRSSIFELVGEEIEHIPDVRIICNSELDPNDIMVSKAAREAALKERWNQMPVETEALMHREQYKKLYELLLSGRVHIKVVPKNTVFVHGKAGLITLANGQRTCFLGSVNDSRAAFSKNHEILWEDQSAEGCDWVEQEFDALWKLGHDLPDAIITEVKRISERVEVSFADLKPEEIPAAAMIESPIYRGGEQLQPWQRSFVTSFLQHRNVFGKIRLLLADEVGLGKTLSMATAALVAALLGDGPVLVLCPATLTLQWQTEINDWLGIPSAVWVSNAKHWLTPDGRPVPSRGAEDIAHAPYQIAIVSTGLIVHDSEEAGILRNLRFGTLILDEAHKARVRGGLKQEQEPNNLLAFMREVVKNSKHVLLGTATPIQTDVRELWDLVALLNQGAEFVMGRDYVSSWRDWEKTVPLVTGEEVVSDEMTAWNLLRAPLPARETPMMDQSAARLVRMIRTDLGIPDSKFFTDAAPESLALMTRKMDLQSILGTDFFHRNNPFIRHVVIRRREALENAGLLDKIAVSVHPIPDARPGTYTGAVFQGIGLMTNHPFELAYQAAESFVSELSKRTKGAQLLRSIFLQRICSSFESGKLTVTRMLKKQLNEHDDDDIQKVERSVLETLTEAEISYLHIILEELSRSEAVDPKLRAVKWFLQHFQSEGKSWNEWGCIVFSQYYDTVNWVALELAKLFPEQIVAVYAGAGKSGLYRGDQFVSINRDSIKKMVKEREVSLVVATDAACEGLNLQTLGTLINIDLPWNPARLEQRLGRIKRFGQARKSVDMLNLTYHATRDEDVYAKISERMKERYDIFGGLPDCIEDDWIDNIEGFVKLADTHLHMRKQVANIFETTWGSTIKSEDDRWEECARVLSQKDINAVMSKPWGKRGW</sequence>
<dbReference type="eggNOG" id="COG0553">
    <property type="taxonomic scope" value="Bacteria"/>
</dbReference>
<evidence type="ECO:0000256" key="1">
    <source>
        <dbReference type="ARBA" id="ARBA00022801"/>
    </source>
</evidence>
<dbReference type="SUPFAM" id="SSF56024">
    <property type="entry name" value="Phospholipase D/nuclease"/>
    <property type="match status" value="1"/>
</dbReference>
<keyword evidence="5" id="KW-1185">Reference proteome</keyword>
<dbReference type="Proteomes" id="UP000002724">
    <property type="component" value="Chromosome"/>
</dbReference>
<dbReference type="InterPro" id="IPR000330">
    <property type="entry name" value="SNF2_N"/>
</dbReference>
<dbReference type="InterPro" id="IPR038718">
    <property type="entry name" value="SNF2-like_sf"/>
</dbReference>
<keyword evidence="4" id="KW-0347">Helicase</keyword>
<dbReference type="SUPFAM" id="SSF52540">
    <property type="entry name" value="P-loop containing nucleoside triphosphate hydrolases"/>
    <property type="match status" value="1"/>
</dbReference>
<evidence type="ECO:0000259" key="3">
    <source>
        <dbReference type="PROSITE" id="PS51194"/>
    </source>
</evidence>
<dbReference type="Gene3D" id="3.40.50.300">
    <property type="entry name" value="P-loop containing nucleotide triphosphate hydrolases"/>
    <property type="match status" value="1"/>
</dbReference>
<dbReference type="Pfam" id="PF00271">
    <property type="entry name" value="Helicase_C"/>
    <property type="match status" value="1"/>
</dbReference>
<dbReference type="GO" id="GO:0005524">
    <property type="term" value="F:ATP binding"/>
    <property type="evidence" value="ECO:0007669"/>
    <property type="project" value="InterPro"/>
</dbReference>
<dbReference type="InterPro" id="IPR001650">
    <property type="entry name" value="Helicase_C-like"/>
</dbReference>
<dbReference type="EMBL" id="CP001110">
    <property type="protein sequence ID" value="ACF42612.1"/>
    <property type="molecule type" value="Genomic_DNA"/>
</dbReference>
<reference evidence="4 5" key="1">
    <citation type="submission" date="2008-06" db="EMBL/GenBank/DDBJ databases">
        <title>Complete sequence of Pelodictyon phaeoclathratiforme BU-1.</title>
        <authorList>
            <consortium name="US DOE Joint Genome Institute"/>
            <person name="Lucas S."/>
            <person name="Copeland A."/>
            <person name="Lapidus A."/>
            <person name="Glavina del Rio T."/>
            <person name="Dalin E."/>
            <person name="Tice H."/>
            <person name="Bruce D."/>
            <person name="Goodwin L."/>
            <person name="Pitluck S."/>
            <person name="Schmutz J."/>
            <person name="Larimer F."/>
            <person name="Land M."/>
            <person name="Hauser L."/>
            <person name="Kyrpides N."/>
            <person name="Mikhailova N."/>
            <person name="Liu Z."/>
            <person name="Li T."/>
            <person name="Zhao F."/>
            <person name="Overmann J."/>
            <person name="Bryant D.A."/>
            <person name="Richardson P."/>
        </authorList>
    </citation>
    <scope>NUCLEOTIDE SEQUENCE [LARGE SCALE GENOMIC DNA]</scope>
    <source>
        <strain evidence="5">DSM 5477 / BU-1</strain>
    </source>
</reference>
<name>B4SBT7_PELPB</name>
<dbReference type="KEGG" id="pph:Ppha_0278"/>
<feature type="domain" description="Helicase ATP-binding" evidence="2">
    <location>
        <begin position="241"/>
        <end position="424"/>
    </location>
</feature>
<dbReference type="PROSITE" id="PS51192">
    <property type="entry name" value="HELICASE_ATP_BIND_1"/>
    <property type="match status" value="1"/>
</dbReference>
<dbReference type="InterPro" id="IPR049730">
    <property type="entry name" value="SNF2/RAD54-like_C"/>
</dbReference>
<dbReference type="OrthoDB" id="9814088at2"/>
<evidence type="ECO:0000259" key="2">
    <source>
        <dbReference type="PROSITE" id="PS51192"/>
    </source>
</evidence>
<dbReference type="SMART" id="SM00490">
    <property type="entry name" value="HELICc"/>
    <property type="match status" value="1"/>
</dbReference>
<organism evidence="4 5">
    <name type="scientific">Pelodictyon phaeoclathratiforme (strain DSM 5477 / BU-1)</name>
    <dbReference type="NCBI Taxonomy" id="324925"/>
    <lineage>
        <taxon>Bacteria</taxon>
        <taxon>Pseudomonadati</taxon>
        <taxon>Chlorobiota</taxon>
        <taxon>Chlorobiia</taxon>
        <taxon>Chlorobiales</taxon>
        <taxon>Chlorobiaceae</taxon>
        <taxon>Chlorobium/Pelodictyon group</taxon>
        <taxon>Pelodictyon</taxon>
    </lineage>
</organism>